<comment type="subcellular location">
    <subcellularLocation>
        <location evidence="1">Nucleus</location>
    </subcellularLocation>
</comment>
<dbReference type="Gene3D" id="2.130.10.10">
    <property type="entry name" value="YVTN repeat-like/Quinoprotein amine dehydrogenase"/>
    <property type="match status" value="2"/>
</dbReference>
<dbReference type="PANTHER" id="PTHR19861">
    <property type="entry name" value="WD40 REPEAT PROTEIN SWD2"/>
    <property type="match status" value="1"/>
</dbReference>
<protein>
    <submittedName>
        <fullName evidence="8">Putative histone lysine N-methyltransferase</fullName>
    </submittedName>
</protein>
<keyword evidence="8" id="KW-0808">Transferase</keyword>
<feature type="repeat" description="WD" evidence="6">
    <location>
        <begin position="125"/>
        <end position="159"/>
    </location>
</feature>
<gene>
    <name evidence="8" type="ORF">BCR39DRAFT_554394</name>
</gene>
<sequence length="383" mass="41885">MNVNQKPRGIILSEQVVNQLRPAKVFSDAIVRPKHASSSTEPCQITSVSFDDTGEKCLTCGEDENFVVWDARKGSKSMTFPSQKYGVSLARFTHRSANILHASTKMNDHAIRYHSTHDNKYLSYFKGHTARVLSLQINPTNDTFLSAGDDGTARLWDLRMPSCVGLLNDVGGATVAAFDNTGAVLAVACSDTQTIMLYSAASMDKAPFHYASLIDSVLAQTAQPPPKPIFSSLSFSNDGKYLLVGTSSDAHYILDAFTLQMTHRLVGHQGLERDRHGQKDIQPRRGASGEELSWSADSQWIASGSADSTVYLWRVEGSQTDSSTTIPQFCKPVVTLRSGDTHEATGIRTVAFNPRFAMLAAAGEKLSFWLPAKDEESKIAEGW</sequence>
<dbReference type="PROSITE" id="PS50082">
    <property type="entry name" value="WD_REPEATS_2"/>
    <property type="match status" value="3"/>
</dbReference>
<dbReference type="FunFam" id="2.130.10.10:FF:001194">
    <property type="entry name" value="Unplaced genomic scaffold supercont1.1, whole genome shotgun sequence"/>
    <property type="match status" value="1"/>
</dbReference>
<keyword evidence="3 6" id="KW-0853">WD repeat</keyword>
<dbReference type="GO" id="GO:0003682">
    <property type="term" value="F:chromatin binding"/>
    <property type="evidence" value="ECO:0007669"/>
    <property type="project" value="TreeGrafter"/>
</dbReference>
<evidence type="ECO:0000313" key="8">
    <source>
        <dbReference type="EMBL" id="ORY21006.1"/>
    </source>
</evidence>
<evidence type="ECO:0000256" key="1">
    <source>
        <dbReference type="ARBA" id="ARBA00004123"/>
    </source>
</evidence>
<organism evidence="8 9">
    <name type="scientific">Naematelia encephala</name>
    <dbReference type="NCBI Taxonomy" id="71784"/>
    <lineage>
        <taxon>Eukaryota</taxon>
        <taxon>Fungi</taxon>
        <taxon>Dikarya</taxon>
        <taxon>Basidiomycota</taxon>
        <taxon>Agaricomycotina</taxon>
        <taxon>Tremellomycetes</taxon>
        <taxon>Tremellales</taxon>
        <taxon>Naemateliaceae</taxon>
        <taxon>Naematelia</taxon>
    </lineage>
</organism>
<evidence type="ECO:0000256" key="4">
    <source>
        <dbReference type="ARBA" id="ARBA00022737"/>
    </source>
</evidence>
<dbReference type="InterPro" id="IPR015943">
    <property type="entry name" value="WD40/YVTN_repeat-like_dom_sf"/>
</dbReference>
<dbReference type="SMART" id="SM00320">
    <property type="entry name" value="WD40"/>
    <property type="match status" value="5"/>
</dbReference>
<evidence type="ECO:0000313" key="9">
    <source>
        <dbReference type="Proteomes" id="UP000193986"/>
    </source>
</evidence>
<dbReference type="GO" id="GO:0016070">
    <property type="term" value="P:RNA metabolic process"/>
    <property type="evidence" value="ECO:0007669"/>
    <property type="project" value="UniProtKB-ARBA"/>
</dbReference>
<dbReference type="InterPro" id="IPR036322">
    <property type="entry name" value="WD40_repeat_dom_sf"/>
</dbReference>
<dbReference type="GO" id="GO:0032259">
    <property type="term" value="P:methylation"/>
    <property type="evidence" value="ECO:0007669"/>
    <property type="project" value="UniProtKB-KW"/>
</dbReference>
<evidence type="ECO:0000256" key="3">
    <source>
        <dbReference type="ARBA" id="ARBA00022574"/>
    </source>
</evidence>
<feature type="region of interest" description="Disordered" evidence="7">
    <location>
        <begin position="269"/>
        <end position="290"/>
    </location>
</feature>
<dbReference type="PROSITE" id="PS50294">
    <property type="entry name" value="WD_REPEATS_REGION"/>
    <property type="match status" value="1"/>
</dbReference>
<dbReference type="PANTHER" id="PTHR19861:SF0">
    <property type="entry name" value="WD REPEAT-CONTAINING PROTEIN 82"/>
    <property type="match status" value="1"/>
</dbReference>
<accession>A0A1Y2AEU8</accession>
<dbReference type="InParanoid" id="A0A1Y2AEU8"/>
<feature type="repeat" description="WD" evidence="6">
    <location>
        <begin position="45"/>
        <end position="79"/>
    </location>
</feature>
<keyword evidence="8" id="KW-0489">Methyltransferase</keyword>
<comment type="similarity">
    <text evidence="2">Belongs to the WD repeat SWD2 family.</text>
</comment>
<dbReference type="Proteomes" id="UP000193986">
    <property type="component" value="Unassembled WGS sequence"/>
</dbReference>
<dbReference type="SUPFAM" id="SSF50978">
    <property type="entry name" value="WD40 repeat-like"/>
    <property type="match status" value="1"/>
</dbReference>
<dbReference type="EMBL" id="MCFC01000120">
    <property type="protein sequence ID" value="ORY21006.1"/>
    <property type="molecule type" value="Genomic_DNA"/>
</dbReference>
<dbReference type="InterPro" id="IPR037867">
    <property type="entry name" value="Swd2/WDR82"/>
</dbReference>
<evidence type="ECO:0000256" key="7">
    <source>
        <dbReference type="SAM" id="MobiDB-lite"/>
    </source>
</evidence>
<dbReference type="AlphaFoldDB" id="A0A1Y2AEU8"/>
<dbReference type="InterPro" id="IPR001680">
    <property type="entry name" value="WD40_rpt"/>
</dbReference>
<dbReference type="OrthoDB" id="27537at2759"/>
<keyword evidence="9" id="KW-1185">Reference proteome</keyword>
<evidence type="ECO:0000256" key="2">
    <source>
        <dbReference type="ARBA" id="ARBA00005616"/>
    </source>
</evidence>
<proteinExistence type="inferred from homology"/>
<dbReference type="STRING" id="71784.A0A1Y2AEU8"/>
<evidence type="ECO:0000256" key="6">
    <source>
        <dbReference type="PROSITE-ProRule" id="PRU00221"/>
    </source>
</evidence>
<comment type="caution">
    <text evidence="8">The sequence shown here is derived from an EMBL/GenBank/DDBJ whole genome shotgun (WGS) entry which is preliminary data.</text>
</comment>
<keyword evidence="5" id="KW-0539">Nucleus</keyword>
<keyword evidence="4" id="KW-0677">Repeat</keyword>
<evidence type="ECO:0000256" key="5">
    <source>
        <dbReference type="ARBA" id="ARBA00023242"/>
    </source>
</evidence>
<dbReference type="FunCoup" id="A0A1Y2AEU8">
    <property type="interactions" value="545"/>
</dbReference>
<reference evidence="8 9" key="1">
    <citation type="submission" date="2016-07" db="EMBL/GenBank/DDBJ databases">
        <title>Pervasive Adenine N6-methylation of Active Genes in Fungi.</title>
        <authorList>
            <consortium name="DOE Joint Genome Institute"/>
            <person name="Mondo S.J."/>
            <person name="Dannebaum R.O."/>
            <person name="Kuo R.C."/>
            <person name="Labutti K."/>
            <person name="Haridas S."/>
            <person name="Kuo A."/>
            <person name="Salamov A."/>
            <person name="Ahrendt S.R."/>
            <person name="Lipzen A."/>
            <person name="Sullivan W."/>
            <person name="Andreopoulos W.B."/>
            <person name="Clum A."/>
            <person name="Lindquist E."/>
            <person name="Daum C."/>
            <person name="Ramamoorthy G.K."/>
            <person name="Gryganskyi A."/>
            <person name="Culley D."/>
            <person name="Magnuson J.K."/>
            <person name="James T.Y."/>
            <person name="O'Malley M.A."/>
            <person name="Stajich J.E."/>
            <person name="Spatafora J.W."/>
            <person name="Visel A."/>
            <person name="Grigoriev I.V."/>
        </authorList>
    </citation>
    <scope>NUCLEOTIDE SEQUENCE [LARGE SCALE GENOMIC DNA]</scope>
    <source>
        <strain evidence="8 9">68-887.2</strain>
    </source>
</reference>
<name>A0A1Y2AEU8_9TREE</name>
<dbReference type="Pfam" id="PF00400">
    <property type="entry name" value="WD40"/>
    <property type="match status" value="3"/>
</dbReference>
<feature type="repeat" description="WD" evidence="6">
    <location>
        <begin position="292"/>
        <end position="323"/>
    </location>
</feature>
<dbReference type="GO" id="GO:0008168">
    <property type="term" value="F:methyltransferase activity"/>
    <property type="evidence" value="ECO:0007669"/>
    <property type="project" value="UniProtKB-KW"/>
</dbReference>
<feature type="compositionally biased region" description="Basic and acidic residues" evidence="7">
    <location>
        <begin position="270"/>
        <end position="283"/>
    </location>
</feature>
<dbReference type="GO" id="GO:0048188">
    <property type="term" value="C:Set1C/COMPASS complex"/>
    <property type="evidence" value="ECO:0007669"/>
    <property type="project" value="TreeGrafter"/>
</dbReference>